<evidence type="ECO:0000256" key="1">
    <source>
        <dbReference type="ARBA" id="ARBA00001946"/>
    </source>
</evidence>
<reference evidence="5" key="1">
    <citation type="journal article" date="2020" name="Science">
        <title>Unexpected conservation and global transmission of agrobacterial virulence plasmids.</title>
        <authorList>
            <person name="Weisberg A.J."/>
            <person name="Davis E.W. 2nd"/>
            <person name="Tabima J."/>
            <person name="Belcher M.S."/>
            <person name="Miller M."/>
            <person name="Kuo C.H."/>
            <person name="Loper J.E."/>
            <person name="Grunwald N.J."/>
            <person name="Putnam M.L."/>
            <person name="Chang J.H."/>
        </authorList>
    </citation>
    <scope>NUCLEOTIDE SEQUENCE</scope>
    <source>
        <strain evidence="5">17-1853-1a</strain>
    </source>
</reference>
<dbReference type="CDD" id="cd04666">
    <property type="entry name" value="NUDIX_DIPP2_like_Nudt4"/>
    <property type="match status" value="1"/>
</dbReference>
<keyword evidence="4" id="KW-0460">Magnesium</keyword>
<dbReference type="Proteomes" id="UP000702952">
    <property type="component" value="Unassembled WGS sequence"/>
</dbReference>
<dbReference type="PANTHER" id="PTHR12629:SF0">
    <property type="entry name" value="DIPHOSPHOINOSITOL-POLYPHOSPHATE DIPHOSPHATASE"/>
    <property type="match status" value="1"/>
</dbReference>
<dbReference type="GO" id="GO:0016462">
    <property type="term" value="F:pyrophosphatase activity"/>
    <property type="evidence" value="ECO:0007669"/>
    <property type="project" value="InterPro"/>
</dbReference>
<gene>
    <name evidence="5" type="ORF">G6M46_12875</name>
</gene>
<dbReference type="GO" id="GO:0046872">
    <property type="term" value="F:metal ion binding"/>
    <property type="evidence" value="ECO:0007669"/>
    <property type="project" value="UniProtKB-KW"/>
</dbReference>
<dbReference type="AlphaFoldDB" id="A0AA44F4M6"/>
<evidence type="ECO:0000256" key="3">
    <source>
        <dbReference type="ARBA" id="ARBA00022801"/>
    </source>
</evidence>
<evidence type="ECO:0000313" key="5">
    <source>
        <dbReference type="EMBL" id="NTC29055.1"/>
    </source>
</evidence>
<evidence type="ECO:0000256" key="2">
    <source>
        <dbReference type="ARBA" id="ARBA00022723"/>
    </source>
</evidence>
<proteinExistence type="predicted"/>
<dbReference type="EMBL" id="JAAMAY010000021">
    <property type="protein sequence ID" value="NTC29055.1"/>
    <property type="molecule type" value="Genomic_DNA"/>
</dbReference>
<keyword evidence="2" id="KW-0479">Metal-binding</keyword>
<protein>
    <submittedName>
        <fullName evidence="5">NUDIX hydrolase</fullName>
    </submittedName>
</protein>
<dbReference type="RefSeq" id="WP_065660626.1">
    <property type="nucleotide sequence ID" value="NZ_CP123840.1"/>
</dbReference>
<dbReference type="GO" id="GO:0005737">
    <property type="term" value="C:cytoplasm"/>
    <property type="evidence" value="ECO:0007669"/>
    <property type="project" value="TreeGrafter"/>
</dbReference>
<evidence type="ECO:0000313" key="6">
    <source>
        <dbReference type="Proteomes" id="UP000702952"/>
    </source>
</evidence>
<name>A0AA44F4M6_AGRTU</name>
<accession>A0AA44F4M6</accession>
<dbReference type="InterPro" id="IPR047198">
    <property type="entry name" value="DDP-like_NUDIX"/>
</dbReference>
<dbReference type="PANTHER" id="PTHR12629">
    <property type="entry name" value="DIPHOSPHOINOSITOL POLYPHOSPHATE PHOSPHOHYDROLASE"/>
    <property type="match status" value="1"/>
</dbReference>
<dbReference type="Gene3D" id="3.90.79.10">
    <property type="entry name" value="Nucleoside Triphosphate Pyrophosphohydrolase"/>
    <property type="match status" value="1"/>
</dbReference>
<sequence length="178" mass="19996">MTRATTASRIVSSPDDRGQLQQVGVLPWRIGRDGERKVLLVTDRERERWIVPIGPLVKACPPLVMASRHAFKVAGIIGDMSPAPVMTHRYIETLNDGPQLVCCVTIFGMNVRGTLTHWREKAHRKRRWFSPQAAADRLGDIALADFVRKLDAEPGCWHARRHSGRMILELSERQGSGV</sequence>
<comment type="cofactor">
    <cofactor evidence="1">
        <name>Mg(2+)</name>
        <dbReference type="ChEBI" id="CHEBI:18420"/>
    </cofactor>
</comment>
<comment type="caution">
    <text evidence="5">The sequence shown here is derived from an EMBL/GenBank/DDBJ whole genome shotgun (WGS) entry which is preliminary data.</text>
</comment>
<organism evidence="5 6">
    <name type="scientific">Agrobacterium tumefaciens</name>
    <dbReference type="NCBI Taxonomy" id="358"/>
    <lineage>
        <taxon>Bacteria</taxon>
        <taxon>Pseudomonadati</taxon>
        <taxon>Pseudomonadota</taxon>
        <taxon>Alphaproteobacteria</taxon>
        <taxon>Hyphomicrobiales</taxon>
        <taxon>Rhizobiaceae</taxon>
        <taxon>Rhizobium/Agrobacterium group</taxon>
        <taxon>Agrobacterium</taxon>
        <taxon>Agrobacterium tumefaciens complex</taxon>
    </lineage>
</organism>
<evidence type="ECO:0000256" key="4">
    <source>
        <dbReference type="ARBA" id="ARBA00022842"/>
    </source>
</evidence>
<keyword evidence="3 5" id="KW-0378">Hydrolase</keyword>